<evidence type="ECO:0000313" key="3">
    <source>
        <dbReference type="EMBL" id="RVV96562.1"/>
    </source>
</evidence>
<dbReference type="Gene3D" id="3.30.1950.10">
    <property type="entry name" value="wza like domain"/>
    <property type="match status" value="1"/>
</dbReference>
<dbReference type="GO" id="GO:0015159">
    <property type="term" value="F:polysaccharide transmembrane transporter activity"/>
    <property type="evidence" value="ECO:0007669"/>
    <property type="project" value="InterPro"/>
</dbReference>
<dbReference type="Pfam" id="PF02563">
    <property type="entry name" value="Poly_export"/>
    <property type="match status" value="1"/>
</dbReference>
<evidence type="ECO:0000313" key="4">
    <source>
        <dbReference type="Proteomes" id="UP000285908"/>
    </source>
</evidence>
<protein>
    <submittedName>
        <fullName evidence="3">Polysaccharide biosynthesis protein</fullName>
    </submittedName>
</protein>
<dbReference type="AlphaFoldDB" id="A0A438AD54"/>
<reference evidence="3 4" key="1">
    <citation type="submission" date="2018-11" db="EMBL/GenBank/DDBJ databases">
        <title>Mesobaculum littorinae gen. nov., sp. nov., isolated from Littorina scabra that represents a novel genus of the order Rhodobacteraceae.</title>
        <authorList>
            <person name="Li F."/>
        </authorList>
    </citation>
    <scope>NUCLEOTIDE SEQUENCE [LARGE SCALE GENOMIC DNA]</scope>
    <source>
        <strain evidence="3 4">M0103</strain>
    </source>
</reference>
<evidence type="ECO:0000256" key="1">
    <source>
        <dbReference type="ARBA" id="ARBA00022729"/>
    </source>
</evidence>
<gene>
    <name evidence="3" type="ORF">EKE94_18115</name>
</gene>
<keyword evidence="1" id="KW-0732">Signal</keyword>
<organism evidence="3 4">
    <name type="scientific">Mesobaculum littorinae</name>
    <dbReference type="NCBI Taxonomy" id="2486419"/>
    <lineage>
        <taxon>Bacteria</taxon>
        <taxon>Pseudomonadati</taxon>
        <taxon>Pseudomonadota</taxon>
        <taxon>Alphaproteobacteria</taxon>
        <taxon>Rhodobacterales</taxon>
        <taxon>Roseobacteraceae</taxon>
        <taxon>Mesobaculum</taxon>
    </lineage>
</organism>
<feature type="domain" description="Polysaccharide export protein N-terminal" evidence="2">
    <location>
        <begin position="76"/>
        <end position="145"/>
    </location>
</feature>
<dbReference type="InterPro" id="IPR003715">
    <property type="entry name" value="Poly_export_N"/>
</dbReference>
<dbReference type="PANTHER" id="PTHR33619">
    <property type="entry name" value="POLYSACCHARIDE EXPORT PROTEIN GFCE-RELATED"/>
    <property type="match status" value="1"/>
</dbReference>
<dbReference type="Proteomes" id="UP000285908">
    <property type="component" value="Unassembled WGS sequence"/>
</dbReference>
<dbReference type="Gene3D" id="3.10.560.10">
    <property type="entry name" value="Outer membrane lipoprotein wza domain like"/>
    <property type="match status" value="1"/>
</dbReference>
<dbReference type="InterPro" id="IPR049712">
    <property type="entry name" value="Poly_export"/>
</dbReference>
<sequence>MRENIEPAIANRSVTVGRAYQAQYRTPPEDYARVLRAPAINAEPCLPPRGPAAGTGRVVSDGKGVRMLPPSLQGEILSRGDLVDLRVAEDETFTGSYVISRDGTLKLPYLDPIPAQGRAPAEVVTDIRDGLVASDFYVETPPVSLLLTDFAAVRVAVSGAVFEPGAKDIGAVAGAEADALRRVAFGASTEGRNLSVALRSAGGIRPDADLSAVEIRRAGAVWRVDLRDGFAGGAFDDVMLVAGDEIVVPSRQCFQDELMVPGPFSPPGITLFMSSLTVPATSNSQAAIGRDVREVQWGTRFMQAVVDNNCVGGIRATSANRAAALLSRNPATGVSVVIERDIEEMLDRPDRDDYDPYLLPGDAIACYDSTVTNVADLGRVLGTVAAVAAID</sequence>
<accession>A0A438AD54</accession>
<dbReference type="OrthoDB" id="494751at2"/>
<proteinExistence type="predicted"/>
<evidence type="ECO:0000259" key="2">
    <source>
        <dbReference type="Pfam" id="PF02563"/>
    </source>
</evidence>
<comment type="caution">
    <text evidence="3">The sequence shown here is derived from an EMBL/GenBank/DDBJ whole genome shotgun (WGS) entry which is preliminary data.</text>
</comment>
<name>A0A438AD54_9RHOB</name>
<dbReference type="PANTHER" id="PTHR33619:SF3">
    <property type="entry name" value="POLYSACCHARIDE EXPORT PROTEIN GFCE-RELATED"/>
    <property type="match status" value="1"/>
</dbReference>
<dbReference type="RefSeq" id="WP_127908048.1">
    <property type="nucleotide sequence ID" value="NZ_RQXX01000011.1"/>
</dbReference>
<keyword evidence="4" id="KW-1185">Reference proteome</keyword>
<dbReference type="EMBL" id="RQXX01000011">
    <property type="protein sequence ID" value="RVV96562.1"/>
    <property type="molecule type" value="Genomic_DNA"/>
</dbReference>